<dbReference type="InterPro" id="IPR039422">
    <property type="entry name" value="MarR/SlyA-like"/>
</dbReference>
<dbReference type="InterPro" id="IPR036390">
    <property type="entry name" value="WH_DNA-bd_sf"/>
</dbReference>
<dbReference type="Gene3D" id="1.10.10.10">
    <property type="entry name" value="Winged helix-like DNA-binding domain superfamily/Winged helix DNA-binding domain"/>
    <property type="match status" value="2"/>
</dbReference>
<organism evidence="2 3">
    <name type="scientific">Microbacterium proteolyticum</name>
    <dbReference type="NCBI Taxonomy" id="1572644"/>
    <lineage>
        <taxon>Bacteria</taxon>
        <taxon>Bacillati</taxon>
        <taxon>Actinomycetota</taxon>
        <taxon>Actinomycetes</taxon>
        <taxon>Micrococcales</taxon>
        <taxon>Microbacteriaceae</taxon>
        <taxon>Microbacterium</taxon>
    </lineage>
</organism>
<dbReference type="InterPro" id="IPR036388">
    <property type="entry name" value="WH-like_DNA-bd_sf"/>
</dbReference>
<dbReference type="GO" id="GO:0003700">
    <property type="term" value="F:DNA-binding transcription factor activity"/>
    <property type="evidence" value="ECO:0007669"/>
    <property type="project" value="InterPro"/>
</dbReference>
<dbReference type="PANTHER" id="PTHR33164:SF43">
    <property type="entry name" value="HTH-TYPE TRANSCRIPTIONAL REPRESSOR YETL"/>
    <property type="match status" value="1"/>
</dbReference>
<protein>
    <submittedName>
        <fullName evidence="2">DNA-binding MarR family transcriptional regulator</fullName>
    </submittedName>
</protein>
<dbReference type="SMART" id="SM00347">
    <property type="entry name" value="HTH_MARR"/>
    <property type="match status" value="2"/>
</dbReference>
<dbReference type="AlphaFoldDB" id="A0A7W5GEU9"/>
<name>A0A7W5GEU9_9MICO</name>
<proteinExistence type="predicted"/>
<gene>
    <name evidence="2" type="ORF">FHS07_000592</name>
</gene>
<dbReference type="RefSeq" id="WP_183418404.1">
    <property type="nucleotide sequence ID" value="NZ_JACHXY010000001.1"/>
</dbReference>
<comment type="caution">
    <text evidence="2">The sequence shown here is derived from an EMBL/GenBank/DDBJ whole genome shotgun (WGS) entry which is preliminary data.</text>
</comment>
<evidence type="ECO:0000313" key="2">
    <source>
        <dbReference type="EMBL" id="MBB3156908.1"/>
    </source>
</evidence>
<feature type="domain" description="HTH marR-type" evidence="1">
    <location>
        <begin position="23"/>
        <end position="133"/>
    </location>
</feature>
<dbReference type="Proteomes" id="UP000543579">
    <property type="component" value="Unassembled WGS sequence"/>
</dbReference>
<accession>A0A7W5GEU9</accession>
<dbReference type="PANTHER" id="PTHR33164">
    <property type="entry name" value="TRANSCRIPTIONAL REGULATOR, MARR FAMILY"/>
    <property type="match status" value="1"/>
</dbReference>
<evidence type="ECO:0000259" key="1">
    <source>
        <dbReference type="SMART" id="SM00347"/>
    </source>
</evidence>
<dbReference type="GO" id="GO:0006950">
    <property type="term" value="P:response to stress"/>
    <property type="evidence" value="ECO:0007669"/>
    <property type="project" value="TreeGrafter"/>
</dbReference>
<dbReference type="EMBL" id="JACHXY010000001">
    <property type="protein sequence ID" value="MBB3156908.1"/>
    <property type="molecule type" value="Genomic_DNA"/>
</dbReference>
<keyword evidence="2" id="KW-0238">DNA-binding</keyword>
<dbReference type="InterPro" id="IPR000835">
    <property type="entry name" value="HTH_MarR-typ"/>
</dbReference>
<dbReference type="SUPFAM" id="SSF46785">
    <property type="entry name" value="Winged helix' DNA-binding domain"/>
    <property type="match status" value="2"/>
</dbReference>
<feature type="domain" description="HTH marR-type" evidence="1">
    <location>
        <begin position="162"/>
        <end position="265"/>
    </location>
</feature>
<sequence>MHDESRARAMELLGQFNDDLTRTIDAVFDTRWAEIEEVIALIAMARDSVITTRSLADISGLGRRAISRLIVRLTDTALVSTRPASHDRRAVEVVLSTLGRAHADDLRARASALLRDSEKLAGELVALLEADGQESPPAAADPLTLLLDAAEAGAKLVSYMPTAATQGRMAARQRAALLYIATHPDVRPGALAEPLEVSHAGVAYLVDQLCEKDFVRRHRNEIEGDQRAVVLRVTPGGLAAVSAVASAIQEERMPLSLVFQQIAAWCVESRVSGDRFARSPH</sequence>
<dbReference type="GO" id="GO:0003677">
    <property type="term" value="F:DNA binding"/>
    <property type="evidence" value="ECO:0007669"/>
    <property type="project" value="UniProtKB-KW"/>
</dbReference>
<dbReference type="Pfam" id="PF12802">
    <property type="entry name" value="MarR_2"/>
    <property type="match status" value="1"/>
</dbReference>
<reference evidence="2 3" key="1">
    <citation type="submission" date="2020-08" db="EMBL/GenBank/DDBJ databases">
        <title>Genomic Encyclopedia of Type Strains, Phase III (KMG-III): the genomes of soil and plant-associated and newly described type strains.</title>
        <authorList>
            <person name="Whitman W."/>
        </authorList>
    </citation>
    <scope>NUCLEOTIDE SEQUENCE [LARGE SCALE GENOMIC DNA]</scope>
    <source>
        <strain evidence="2 3">CECT 8356</strain>
    </source>
</reference>
<evidence type="ECO:0000313" key="3">
    <source>
        <dbReference type="Proteomes" id="UP000543579"/>
    </source>
</evidence>